<dbReference type="PANTHER" id="PTHR44329:SF288">
    <property type="entry name" value="MITOGEN-ACTIVATED PROTEIN KINASE KINASE KINASE 20"/>
    <property type="match status" value="1"/>
</dbReference>
<evidence type="ECO:0000256" key="8">
    <source>
        <dbReference type="ARBA" id="ARBA00022679"/>
    </source>
</evidence>
<comment type="similarity">
    <text evidence="4">Belongs to the SHO1 family.</text>
</comment>
<evidence type="ECO:0000313" key="22">
    <source>
        <dbReference type="EMBL" id="KAK7055167.1"/>
    </source>
</evidence>
<feature type="compositionally biased region" description="Pro residues" evidence="19">
    <location>
        <begin position="1034"/>
        <end position="1045"/>
    </location>
</feature>
<comment type="catalytic activity">
    <reaction evidence="17">
        <text>L-seryl-[protein] + ATP = O-phospho-L-seryl-[protein] + ADP + H(+)</text>
        <dbReference type="Rhea" id="RHEA:17989"/>
        <dbReference type="Rhea" id="RHEA-COMP:9863"/>
        <dbReference type="Rhea" id="RHEA-COMP:11604"/>
        <dbReference type="ChEBI" id="CHEBI:15378"/>
        <dbReference type="ChEBI" id="CHEBI:29999"/>
        <dbReference type="ChEBI" id="CHEBI:30616"/>
        <dbReference type="ChEBI" id="CHEBI:83421"/>
        <dbReference type="ChEBI" id="CHEBI:456216"/>
        <dbReference type="EC" id="2.7.11.25"/>
    </reaction>
</comment>
<evidence type="ECO:0000259" key="20">
    <source>
        <dbReference type="PROSITE" id="PS50002"/>
    </source>
</evidence>
<evidence type="ECO:0000256" key="2">
    <source>
        <dbReference type="ARBA" id="ARBA00004651"/>
    </source>
</evidence>
<feature type="compositionally biased region" description="Low complexity" evidence="19">
    <location>
        <begin position="1121"/>
        <end position="1139"/>
    </location>
</feature>
<proteinExistence type="inferred from homology"/>
<evidence type="ECO:0000256" key="12">
    <source>
        <dbReference type="ARBA" id="ARBA00022840"/>
    </source>
</evidence>
<evidence type="ECO:0000256" key="7">
    <source>
        <dbReference type="ARBA" id="ARBA00022475"/>
    </source>
</evidence>
<evidence type="ECO:0000256" key="11">
    <source>
        <dbReference type="ARBA" id="ARBA00022777"/>
    </source>
</evidence>
<keyword evidence="15" id="KW-0472">Membrane</keyword>
<comment type="cofactor">
    <cofactor evidence="1">
        <name>Mg(2+)</name>
        <dbReference type="ChEBI" id="CHEBI:18420"/>
    </cofactor>
</comment>
<keyword evidence="11 22" id="KW-0418">Kinase</keyword>
<evidence type="ECO:0000256" key="4">
    <source>
        <dbReference type="ARBA" id="ARBA00009739"/>
    </source>
</evidence>
<keyword evidence="13" id="KW-1133">Transmembrane helix</keyword>
<dbReference type="PANTHER" id="PTHR44329">
    <property type="entry name" value="SERINE/THREONINE-PROTEIN KINASE TNNI3K-RELATED"/>
    <property type="match status" value="1"/>
</dbReference>
<evidence type="ECO:0000256" key="16">
    <source>
        <dbReference type="ARBA" id="ARBA00047559"/>
    </source>
</evidence>
<evidence type="ECO:0000256" key="9">
    <source>
        <dbReference type="ARBA" id="ARBA00022692"/>
    </source>
</evidence>
<dbReference type="Pfam" id="PF07714">
    <property type="entry name" value="PK_Tyr_Ser-Thr"/>
    <property type="match status" value="1"/>
</dbReference>
<dbReference type="PROSITE" id="PS00109">
    <property type="entry name" value="PROTEIN_KINASE_TYR"/>
    <property type="match status" value="1"/>
</dbReference>
<evidence type="ECO:0000256" key="1">
    <source>
        <dbReference type="ARBA" id="ARBA00001946"/>
    </source>
</evidence>
<dbReference type="PROSITE" id="PS50011">
    <property type="entry name" value="PROTEIN_KINASE_DOM"/>
    <property type="match status" value="1"/>
</dbReference>
<evidence type="ECO:0000256" key="19">
    <source>
        <dbReference type="SAM" id="MobiDB-lite"/>
    </source>
</evidence>
<accession>A0AAW0DR08</accession>
<keyword evidence="9" id="KW-0812">Transmembrane</keyword>
<dbReference type="GO" id="GO:0005524">
    <property type="term" value="F:ATP binding"/>
    <property type="evidence" value="ECO:0007669"/>
    <property type="project" value="UniProtKB-KW"/>
</dbReference>
<dbReference type="SMART" id="SM00326">
    <property type="entry name" value="SH3"/>
    <property type="match status" value="2"/>
</dbReference>
<feature type="compositionally biased region" description="Pro residues" evidence="19">
    <location>
        <begin position="695"/>
        <end position="706"/>
    </location>
</feature>
<feature type="region of interest" description="Disordered" evidence="19">
    <location>
        <begin position="685"/>
        <end position="716"/>
    </location>
</feature>
<dbReference type="PRINTS" id="PR00452">
    <property type="entry name" value="SH3DOMAIN"/>
</dbReference>
<keyword evidence="8" id="KW-0808">Transferase</keyword>
<comment type="caution">
    <text evidence="22">The sequence shown here is derived from an EMBL/GenBank/DDBJ whole genome shotgun (WGS) entry which is preliminary data.</text>
</comment>
<dbReference type="InterPro" id="IPR011009">
    <property type="entry name" value="Kinase-like_dom_sf"/>
</dbReference>
<evidence type="ECO:0000256" key="18">
    <source>
        <dbReference type="PROSITE-ProRule" id="PRU00192"/>
    </source>
</evidence>
<gene>
    <name evidence="22" type="ORF">R3P38DRAFT_3385312</name>
</gene>
<dbReference type="GO" id="GO:0004709">
    <property type="term" value="F:MAP kinase kinase kinase activity"/>
    <property type="evidence" value="ECO:0007669"/>
    <property type="project" value="UniProtKB-EC"/>
</dbReference>
<dbReference type="Proteomes" id="UP001362999">
    <property type="component" value="Unassembled WGS sequence"/>
</dbReference>
<name>A0AAW0DR08_9AGAR</name>
<dbReference type="Gene3D" id="1.10.510.10">
    <property type="entry name" value="Transferase(Phosphotransferase) domain 1"/>
    <property type="match status" value="1"/>
</dbReference>
<dbReference type="EC" id="2.7.11.25" evidence="5"/>
<organism evidence="22 23">
    <name type="scientific">Favolaschia claudopus</name>
    <dbReference type="NCBI Taxonomy" id="2862362"/>
    <lineage>
        <taxon>Eukaryota</taxon>
        <taxon>Fungi</taxon>
        <taxon>Dikarya</taxon>
        <taxon>Basidiomycota</taxon>
        <taxon>Agaricomycotina</taxon>
        <taxon>Agaricomycetes</taxon>
        <taxon>Agaricomycetidae</taxon>
        <taxon>Agaricales</taxon>
        <taxon>Marasmiineae</taxon>
        <taxon>Mycenaceae</taxon>
        <taxon>Favolaschia</taxon>
    </lineage>
</organism>
<dbReference type="SUPFAM" id="SSF89009">
    <property type="entry name" value="GAT-like domain"/>
    <property type="match status" value="1"/>
</dbReference>
<dbReference type="InterPro" id="IPR035522">
    <property type="entry name" value="Sho1_SH3"/>
</dbReference>
<evidence type="ECO:0000256" key="10">
    <source>
        <dbReference type="ARBA" id="ARBA00022741"/>
    </source>
</evidence>
<keyword evidence="10" id="KW-0547">Nucleotide-binding</keyword>
<evidence type="ECO:0000259" key="21">
    <source>
        <dbReference type="PROSITE" id="PS50011"/>
    </source>
</evidence>
<keyword evidence="12" id="KW-0067">ATP-binding</keyword>
<dbReference type="InterPro" id="IPR001452">
    <property type="entry name" value="SH3_domain"/>
</dbReference>
<dbReference type="InterPro" id="IPR008266">
    <property type="entry name" value="Tyr_kinase_AS"/>
</dbReference>
<keyword evidence="23" id="KW-1185">Reference proteome</keyword>
<feature type="domain" description="Protein kinase" evidence="21">
    <location>
        <begin position="209"/>
        <end position="475"/>
    </location>
</feature>
<dbReference type="SUPFAM" id="SSF56112">
    <property type="entry name" value="Protein kinase-like (PK-like)"/>
    <property type="match status" value="1"/>
</dbReference>
<dbReference type="InterPro" id="IPR000719">
    <property type="entry name" value="Prot_kinase_dom"/>
</dbReference>
<reference evidence="22 23" key="1">
    <citation type="journal article" date="2024" name="J Genomics">
        <title>Draft genome sequencing and assembly of Favolaschia claudopus CIRM-BRFM 2984 isolated from oak limbs.</title>
        <authorList>
            <person name="Navarro D."/>
            <person name="Drula E."/>
            <person name="Chaduli D."/>
            <person name="Cazenave R."/>
            <person name="Ahrendt S."/>
            <person name="Wang J."/>
            <person name="Lipzen A."/>
            <person name="Daum C."/>
            <person name="Barry K."/>
            <person name="Grigoriev I.V."/>
            <person name="Favel A."/>
            <person name="Rosso M.N."/>
            <person name="Martin F."/>
        </authorList>
    </citation>
    <scope>NUCLEOTIDE SEQUENCE [LARGE SCALE GENOMIC DNA]</scope>
    <source>
        <strain evidence="22 23">CIRM-BRFM 2984</strain>
    </source>
</reference>
<sequence>MAPPPSTDESISAVNPSSPAATTSGAVPMLSEVHPVAPGSSIRSLPTKIVIYQNILSLLQDVCSKPMPSHSRNESSRTQATLDGHLASMGFDNVVSGVVASLQHRKVLLEFASKLHLENDSRLRVALHADDERLAAFIVSILVSKSAQQIVLALEGNYAQDFLDVVQDTLNRGFLMAPDHSRHARRIVRKLSETCDKLPSSLFITGITHRDEHPTFAGAFGDIYRATHENKIVALKHMRHFIQSSIPEIREIRLKLCREALVWQDLRHPHILPFLGIDRDSFPASLCAVSPWMQHGTILRYLQDHGHGNLDKLLYEVAQGLEYLHSCGVVHGDLRGANILITESWTACLADFGLSVFANAATTSTHTSSARAGSLYWMAPELIDPGRFGCKFARTKASDVFAYGCVCFELYSGQPPFGELSQAAALLRIVNGERPARPICSPPISDSLWQRINSYWVERASIRPVTEVVVREMMFPPSTSSRPTKTLRRLPPIPTELIAVSPVASEPAPINSPPASSQLVFFPSPPPSSSLPSTSSSLPLYVSPQGSPPGYDPANAQRVELTPFKLAQMEKARDLGPTRELDLGHIMKLVRNASSRTLLNQTVVLTEGIQSLFDKARQREITRHENFAKQLVDYSGAGRLRNQEAVWNRKGSGKESPEPMDPDEILTLPEFVKEAVPPHVFPNNEDGVDTTPVVEGPPPQVPPKTPPRPRRPTLPWLRISPSLSSFRYQLGAKSASSIPLPNKAETIVSAAPKSSSSPLHRRLRSASFKKLLGLQDSAVKSPANESVEDVFTASATDSTLPRGLWQRLRSPVVVDADDSQSNLSFFAGRPSEYGILDRTHDTPLRAYNTDEPSAPTIGPEAANAELEALVDKPVPEQNQSTVSEADPTPRDEDMWRLYECKFGTTNATNLTEALARTPPESILENPAIEKLYKACLESQEVVFAQIPWASASAERSRAAKDSVVDNEKTTLDPPVLTWQEELLLDMLATNEALLASLSIYENLSRAAVRRKVETRRRARKKANGARAGKASRSPGPPPEGAPPSVPHAHAQPIAVDERPQHGTRVRAIKEFAGDPDDPEEISFSIGDIFRIVDTQGDWWTVEDAAGSAAVASSDHFCIVASEPPSLRSPRSSTGPSTSSERARSFSQEDIFEAIAEQAQRWKSETLDESSGGVRPSGTFGDKARALYDYTADVNDPRELSFRQGEILDIADKRSDWWPARNALGLVGIAPSNYLRLII</sequence>
<dbReference type="GO" id="GO:0005886">
    <property type="term" value="C:plasma membrane"/>
    <property type="evidence" value="ECO:0007669"/>
    <property type="project" value="UniProtKB-SubCell"/>
</dbReference>
<dbReference type="Gene3D" id="2.30.30.40">
    <property type="entry name" value="SH3 Domains"/>
    <property type="match status" value="2"/>
</dbReference>
<evidence type="ECO:0000256" key="17">
    <source>
        <dbReference type="ARBA" id="ARBA00048329"/>
    </source>
</evidence>
<feature type="domain" description="SH3" evidence="20">
    <location>
        <begin position="1178"/>
        <end position="1238"/>
    </location>
</feature>
<comment type="catalytic activity">
    <reaction evidence="16">
        <text>L-threonyl-[protein] + ATP = O-phospho-L-threonyl-[protein] + ADP + H(+)</text>
        <dbReference type="Rhea" id="RHEA:46608"/>
        <dbReference type="Rhea" id="RHEA-COMP:11060"/>
        <dbReference type="Rhea" id="RHEA-COMP:11605"/>
        <dbReference type="ChEBI" id="CHEBI:15378"/>
        <dbReference type="ChEBI" id="CHEBI:30013"/>
        <dbReference type="ChEBI" id="CHEBI:30616"/>
        <dbReference type="ChEBI" id="CHEBI:61977"/>
        <dbReference type="ChEBI" id="CHEBI:456216"/>
        <dbReference type="EC" id="2.7.11.25"/>
    </reaction>
</comment>
<evidence type="ECO:0000256" key="13">
    <source>
        <dbReference type="ARBA" id="ARBA00022989"/>
    </source>
</evidence>
<dbReference type="Pfam" id="PF00018">
    <property type="entry name" value="SH3_1"/>
    <property type="match status" value="1"/>
</dbReference>
<keyword evidence="6 18" id="KW-0728">SH3 domain</keyword>
<protein>
    <recommendedName>
        <fullName evidence="5">mitogen-activated protein kinase kinase kinase</fullName>
        <ecNumber evidence="5">2.7.11.25</ecNumber>
    </recommendedName>
</protein>
<dbReference type="AlphaFoldDB" id="A0AAW0DR08"/>
<keyword evidence="7" id="KW-1003">Cell membrane</keyword>
<evidence type="ECO:0000256" key="5">
    <source>
        <dbReference type="ARBA" id="ARBA00012406"/>
    </source>
</evidence>
<dbReference type="SUPFAM" id="SSF50044">
    <property type="entry name" value="SH3-domain"/>
    <property type="match status" value="2"/>
</dbReference>
<feature type="region of interest" description="Disordered" evidence="19">
    <location>
        <begin position="1011"/>
        <end position="1048"/>
    </location>
</feature>
<feature type="compositionally biased region" description="Polar residues" evidence="19">
    <location>
        <begin position="7"/>
        <end position="25"/>
    </location>
</feature>
<evidence type="ECO:0000313" key="23">
    <source>
        <dbReference type="Proteomes" id="UP001362999"/>
    </source>
</evidence>
<evidence type="ECO:0000256" key="14">
    <source>
        <dbReference type="ARBA" id="ARBA00023016"/>
    </source>
</evidence>
<comment type="subcellular location">
    <subcellularLocation>
        <location evidence="2">Cell membrane</location>
        <topology evidence="2">Multi-pass membrane protein</topology>
    </subcellularLocation>
</comment>
<dbReference type="PROSITE" id="PS50002">
    <property type="entry name" value="SH3"/>
    <property type="match status" value="2"/>
</dbReference>
<dbReference type="InterPro" id="IPR036028">
    <property type="entry name" value="SH3-like_dom_sf"/>
</dbReference>
<feature type="domain" description="SH3" evidence="20">
    <location>
        <begin position="1060"/>
        <end position="1121"/>
    </location>
</feature>
<evidence type="ECO:0000256" key="15">
    <source>
        <dbReference type="ARBA" id="ARBA00023136"/>
    </source>
</evidence>
<evidence type="ECO:0000256" key="6">
    <source>
        <dbReference type="ARBA" id="ARBA00022443"/>
    </source>
</evidence>
<dbReference type="InterPro" id="IPR001245">
    <property type="entry name" value="Ser-Thr/Tyr_kinase_cat_dom"/>
</dbReference>
<feature type="region of interest" description="Disordered" evidence="19">
    <location>
        <begin position="1121"/>
        <end position="1145"/>
    </location>
</feature>
<comment type="similarity">
    <text evidence="3">Belongs to the protein kinase superfamily. STE Ser/Thr protein kinase family. MAP kinase kinase kinase subfamily.</text>
</comment>
<dbReference type="InterPro" id="IPR051681">
    <property type="entry name" value="Ser/Thr_Kinases-Pseudokinases"/>
</dbReference>
<dbReference type="EMBL" id="JAWWNJ010000005">
    <property type="protein sequence ID" value="KAK7055167.1"/>
    <property type="molecule type" value="Genomic_DNA"/>
</dbReference>
<feature type="compositionally biased region" description="Basic residues" evidence="19">
    <location>
        <begin position="1011"/>
        <end position="1023"/>
    </location>
</feature>
<evidence type="ECO:0000256" key="3">
    <source>
        <dbReference type="ARBA" id="ARBA00006529"/>
    </source>
</evidence>
<feature type="region of interest" description="Disordered" evidence="19">
    <location>
        <begin position="1"/>
        <end position="25"/>
    </location>
</feature>
<dbReference type="CDD" id="cd11855">
    <property type="entry name" value="SH3_Sho1p"/>
    <property type="match status" value="1"/>
</dbReference>
<feature type="compositionally biased region" description="Low complexity" evidence="19">
    <location>
        <begin position="1024"/>
        <end position="1033"/>
    </location>
</feature>
<keyword evidence="14" id="KW-0346">Stress response</keyword>